<dbReference type="Pfam" id="PF07992">
    <property type="entry name" value="Pyr_redox_2"/>
    <property type="match status" value="1"/>
</dbReference>
<dbReference type="Gene3D" id="3.30.390.30">
    <property type="match status" value="1"/>
</dbReference>
<proteinExistence type="predicted"/>
<accession>A0ABY7P0K7</accession>
<keyword evidence="2" id="KW-0285">Flavoprotein</keyword>
<evidence type="ECO:0000256" key="3">
    <source>
        <dbReference type="ARBA" id="ARBA00022827"/>
    </source>
</evidence>
<name>A0ABY7P0K7_9ACTN</name>
<sequence>MTSAATDRIAIVGTGLAGLSAAERLREIGWRGEITMIGEEPHRPYNRTPLSKQLLTGDRQPPELALNVYTELDAAWRLSTRALDLDVERRELLLPGGEQLPFDGLIIASGVEPRHLPGSPLHSDRVWMLRTLADARNIDAALARARHVAVIGGGFIGCEIACSARTRALDVTVIDVSPTLLHRSLGPALGAMIGDLHRDHGVRLHLGVGVRGWSEDKRGVTVLLDDGEQVRADAAVVGVGTVPRTDWLWHTGLDLSDGVLCAPTTHVMGTDGDPIDGITAAGDVARWPNLRFDDVPRRVEHWINAIEMGRHAADALLQGPQDASPFVPVPRFWSHQHGVRIQSVGMPGLGTDMTILDGDPARCRTVAGYTRPGPDGAPILVGAVALDSPRTLLAYRDRIGHPLATVPGRRQVAA</sequence>
<dbReference type="PANTHER" id="PTHR43557:SF2">
    <property type="entry name" value="RIESKE DOMAIN-CONTAINING PROTEIN-RELATED"/>
    <property type="match status" value="1"/>
</dbReference>
<dbReference type="InterPro" id="IPR050446">
    <property type="entry name" value="FAD-oxidoreductase/Apoptosis"/>
</dbReference>
<dbReference type="RefSeq" id="WP_270080766.1">
    <property type="nucleotide sequence ID" value="NZ_CP115300.1"/>
</dbReference>
<dbReference type="InterPro" id="IPR036188">
    <property type="entry name" value="FAD/NAD-bd_sf"/>
</dbReference>
<dbReference type="PRINTS" id="PR00368">
    <property type="entry name" value="FADPNR"/>
</dbReference>
<dbReference type="SUPFAM" id="SSF55424">
    <property type="entry name" value="FAD/NAD-linked reductases, dimerisation (C-terminal) domain"/>
    <property type="match status" value="1"/>
</dbReference>
<comment type="cofactor">
    <cofactor evidence="1">
        <name>FAD</name>
        <dbReference type="ChEBI" id="CHEBI:57692"/>
    </cofactor>
</comment>
<dbReference type="Gene3D" id="3.50.50.60">
    <property type="entry name" value="FAD/NAD(P)-binding domain"/>
    <property type="match status" value="2"/>
</dbReference>
<dbReference type="InterPro" id="IPR023753">
    <property type="entry name" value="FAD/NAD-binding_dom"/>
</dbReference>
<evidence type="ECO:0000256" key="1">
    <source>
        <dbReference type="ARBA" id="ARBA00001974"/>
    </source>
</evidence>
<evidence type="ECO:0000256" key="2">
    <source>
        <dbReference type="ARBA" id="ARBA00022630"/>
    </source>
</evidence>
<protein>
    <submittedName>
        <fullName evidence="6">FAD-dependent oxidoreductase</fullName>
    </submittedName>
</protein>
<dbReference type="PANTHER" id="PTHR43557">
    <property type="entry name" value="APOPTOSIS-INDUCING FACTOR 1"/>
    <property type="match status" value="1"/>
</dbReference>
<dbReference type="EMBL" id="CP115300">
    <property type="protein sequence ID" value="WBO62863.1"/>
    <property type="molecule type" value="Genomic_DNA"/>
</dbReference>
<keyword evidence="3" id="KW-0274">FAD</keyword>
<dbReference type="Proteomes" id="UP001212326">
    <property type="component" value="Chromosome"/>
</dbReference>
<reference evidence="6 7" key="1">
    <citation type="submission" date="2022-12" db="EMBL/GenBank/DDBJ databases">
        <authorList>
            <person name="Mo P."/>
        </authorList>
    </citation>
    <scope>NUCLEOTIDE SEQUENCE [LARGE SCALE GENOMIC DNA]</scope>
    <source>
        <strain evidence="6 7">HUAS 2-6</strain>
    </source>
</reference>
<keyword evidence="7" id="KW-1185">Reference proteome</keyword>
<dbReference type="InterPro" id="IPR016156">
    <property type="entry name" value="FAD/NAD-linked_Rdtase_dimer_sf"/>
</dbReference>
<evidence type="ECO:0000313" key="7">
    <source>
        <dbReference type="Proteomes" id="UP001212326"/>
    </source>
</evidence>
<organism evidence="6 7">
    <name type="scientific">Streptomyces camelliae</name>
    <dbReference type="NCBI Taxonomy" id="3004093"/>
    <lineage>
        <taxon>Bacteria</taxon>
        <taxon>Bacillati</taxon>
        <taxon>Actinomycetota</taxon>
        <taxon>Actinomycetes</taxon>
        <taxon>Kitasatosporales</taxon>
        <taxon>Streptomycetaceae</taxon>
        <taxon>Streptomyces</taxon>
    </lineage>
</organism>
<evidence type="ECO:0000313" key="6">
    <source>
        <dbReference type="EMBL" id="WBO62863.1"/>
    </source>
</evidence>
<evidence type="ECO:0000259" key="5">
    <source>
        <dbReference type="Pfam" id="PF07992"/>
    </source>
</evidence>
<evidence type="ECO:0000256" key="4">
    <source>
        <dbReference type="ARBA" id="ARBA00023002"/>
    </source>
</evidence>
<dbReference type="PRINTS" id="PR00411">
    <property type="entry name" value="PNDRDTASEI"/>
</dbReference>
<dbReference type="SUPFAM" id="SSF51905">
    <property type="entry name" value="FAD/NAD(P)-binding domain"/>
    <property type="match status" value="2"/>
</dbReference>
<keyword evidence="4" id="KW-0560">Oxidoreductase</keyword>
<gene>
    <name evidence="6" type="ORF">O1G22_08535</name>
</gene>
<feature type="domain" description="FAD/NAD(P)-binding" evidence="5">
    <location>
        <begin position="8"/>
        <end position="309"/>
    </location>
</feature>